<dbReference type="InterPro" id="IPR009057">
    <property type="entry name" value="Homeodomain-like_sf"/>
</dbReference>
<dbReference type="RefSeq" id="WP_073257534.1">
    <property type="nucleotide sequence ID" value="NZ_FRCS01000004.1"/>
</dbReference>
<evidence type="ECO:0000256" key="2">
    <source>
        <dbReference type="ARBA" id="ARBA00023125"/>
    </source>
</evidence>
<feature type="domain" description="HTH tetR-type" evidence="5">
    <location>
        <begin position="1"/>
        <end position="50"/>
    </location>
</feature>
<reference evidence="6 7" key="1">
    <citation type="submission" date="2016-11" db="EMBL/GenBank/DDBJ databases">
        <authorList>
            <person name="Jaros S."/>
            <person name="Januszkiewicz K."/>
            <person name="Wedrychowicz H."/>
        </authorList>
    </citation>
    <scope>NUCLEOTIDE SEQUENCE [LARGE SCALE GENOMIC DNA]</scope>
    <source>
        <strain evidence="6 7">DSM 46144</strain>
    </source>
</reference>
<dbReference type="InterPro" id="IPR036271">
    <property type="entry name" value="Tet_transcr_reg_TetR-rel_C_sf"/>
</dbReference>
<dbReference type="Pfam" id="PF00440">
    <property type="entry name" value="TetR_N"/>
    <property type="match status" value="1"/>
</dbReference>
<evidence type="ECO:0000313" key="6">
    <source>
        <dbReference type="EMBL" id="SHN24855.1"/>
    </source>
</evidence>
<dbReference type="SUPFAM" id="SSF48498">
    <property type="entry name" value="Tetracyclin repressor-like, C-terminal domain"/>
    <property type="match status" value="1"/>
</dbReference>
<evidence type="ECO:0000256" key="3">
    <source>
        <dbReference type="ARBA" id="ARBA00023163"/>
    </source>
</evidence>
<organism evidence="6 7">
    <name type="scientific">Cryptosporangium aurantiacum</name>
    <dbReference type="NCBI Taxonomy" id="134849"/>
    <lineage>
        <taxon>Bacteria</taxon>
        <taxon>Bacillati</taxon>
        <taxon>Actinomycetota</taxon>
        <taxon>Actinomycetes</taxon>
        <taxon>Cryptosporangiales</taxon>
        <taxon>Cryptosporangiaceae</taxon>
        <taxon>Cryptosporangium</taxon>
    </lineage>
</organism>
<dbReference type="PROSITE" id="PS50977">
    <property type="entry name" value="HTH_TETR_2"/>
    <property type="match status" value="1"/>
</dbReference>
<keyword evidence="7" id="KW-1185">Reference proteome</keyword>
<dbReference type="EMBL" id="FRCS01000004">
    <property type="protein sequence ID" value="SHN24855.1"/>
    <property type="molecule type" value="Genomic_DNA"/>
</dbReference>
<dbReference type="Proteomes" id="UP000184440">
    <property type="component" value="Unassembled WGS sequence"/>
</dbReference>
<dbReference type="Gene3D" id="1.10.357.10">
    <property type="entry name" value="Tetracycline Repressor, domain 2"/>
    <property type="match status" value="1"/>
</dbReference>
<name>A0A1M7Q3S8_9ACTN</name>
<evidence type="ECO:0000313" key="7">
    <source>
        <dbReference type="Proteomes" id="UP000184440"/>
    </source>
</evidence>
<dbReference type="PANTHER" id="PTHR30055:SF234">
    <property type="entry name" value="HTH-TYPE TRANSCRIPTIONAL REGULATOR BETI"/>
    <property type="match status" value="1"/>
</dbReference>
<evidence type="ECO:0000256" key="4">
    <source>
        <dbReference type="PROSITE-ProRule" id="PRU00335"/>
    </source>
</evidence>
<dbReference type="AlphaFoldDB" id="A0A1M7Q3S8"/>
<protein>
    <submittedName>
        <fullName evidence="6">Transcriptional regulator, TetR family</fullName>
    </submittedName>
</protein>
<dbReference type="InterPro" id="IPR001647">
    <property type="entry name" value="HTH_TetR"/>
</dbReference>
<feature type="DNA-binding region" description="H-T-H motif" evidence="4">
    <location>
        <begin position="13"/>
        <end position="32"/>
    </location>
</feature>
<dbReference type="InterPro" id="IPR050109">
    <property type="entry name" value="HTH-type_TetR-like_transc_reg"/>
</dbReference>
<gene>
    <name evidence="6" type="ORF">SAMN05443668_10499</name>
</gene>
<evidence type="ECO:0000259" key="5">
    <source>
        <dbReference type="PROSITE" id="PS50977"/>
    </source>
</evidence>
<sequence>MAEDAFRDEDVVSLDEIARRAGLGRATVYRHFPDRYALGIAVATQWLTELEHRAATNGSDGWTFRDLLYAVLTLQTEQRSLVHLFRELPERAQRRYTDALLTILGPAFRRAQEDGSLRDDIAITDLPLVFEMLEGALRGGPSAVNRGEATERLLGVLLDGLFGTRAALRYPA</sequence>
<dbReference type="GO" id="GO:0000976">
    <property type="term" value="F:transcription cis-regulatory region binding"/>
    <property type="evidence" value="ECO:0007669"/>
    <property type="project" value="TreeGrafter"/>
</dbReference>
<keyword evidence="2 4" id="KW-0238">DNA-binding</keyword>
<dbReference type="PANTHER" id="PTHR30055">
    <property type="entry name" value="HTH-TYPE TRANSCRIPTIONAL REGULATOR RUTR"/>
    <property type="match status" value="1"/>
</dbReference>
<evidence type="ECO:0000256" key="1">
    <source>
        <dbReference type="ARBA" id="ARBA00023015"/>
    </source>
</evidence>
<dbReference type="SUPFAM" id="SSF46689">
    <property type="entry name" value="Homeodomain-like"/>
    <property type="match status" value="1"/>
</dbReference>
<accession>A0A1M7Q3S8</accession>
<proteinExistence type="predicted"/>
<dbReference type="STRING" id="134849.SAMN05443668_10499"/>
<dbReference type="GO" id="GO:0003700">
    <property type="term" value="F:DNA-binding transcription factor activity"/>
    <property type="evidence" value="ECO:0007669"/>
    <property type="project" value="TreeGrafter"/>
</dbReference>
<keyword evidence="1" id="KW-0805">Transcription regulation</keyword>
<keyword evidence="3" id="KW-0804">Transcription</keyword>